<dbReference type="Gene3D" id="3.40.50.1820">
    <property type="entry name" value="alpha/beta hydrolase"/>
    <property type="match status" value="1"/>
</dbReference>
<dbReference type="RefSeq" id="WP_085753034.1">
    <property type="nucleotide sequence ID" value="NZ_BSPR01000018.1"/>
</dbReference>
<dbReference type="Pfam" id="PF12697">
    <property type="entry name" value="Abhydrolase_6"/>
    <property type="match status" value="1"/>
</dbReference>
<proteinExistence type="predicted"/>
<dbReference type="GO" id="GO:0047372">
    <property type="term" value="F:monoacylglycerol lipase activity"/>
    <property type="evidence" value="ECO:0007669"/>
    <property type="project" value="TreeGrafter"/>
</dbReference>
<protein>
    <submittedName>
        <fullName evidence="1">Alpha/beta hydrolase</fullName>
    </submittedName>
</protein>
<gene>
    <name evidence="1" type="ORF">A4W93_24010</name>
</gene>
<dbReference type="GO" id="GO:0016020">
    <property type="term" value="C:membrane"/>
    <property type="evidence" value="ECO:0007669"/>
    <property type="project" value="TreeGrafter"/>
</dbReference>
<dbReference type="InterPro" id="IPR050266">
    <property type="entry name" value="AB_hydrolase_sf"/>
</dbReference>
<sequence length="291" mass="31440">MDLVPWSHAPGSGAPALRGWRSPPSGKPVLHFLHGNGLCGRTYDPMLARLAEHFDLWLCDLQGHGDSDPGEHFAGWNRNALAALAAFQAHRALYGGVPVHAAGHSFGGVLTVLIAALPGQPFERLVLLDPVLFPPAMLAMLKGMEALGLSRHNPLAKGAARRRAQWPDREAAFEALHGRGAYKTWTDDALRAFVAHGLRDDAGEVALKCAPWLEAEIFSSSPARLWPSVKAIAKPTLLLHGERSFPFVARAARRAGRVNRHVRAMQVPGGHCFMQEDPANAGDLVRGFLLG</sequence>
<dbReference type="SUPFAM" id="SSF53474">
    <property type="entry name" value="alpha/beta-Hydrolases"/>
    <property type="match status" value="1"/>
</dbReference>
<organism evidence="1 2">
    <name type="scientific">Piscinibacter gummiphilus</name>
    <dbReference type="NCBI Taxonomy" id="946333"/>
    <lineage>
        <taxon>Bacteria</taxon>
        <taxon>Pseudomonadati</taxon>
        <taxon>Pseudomonadota</taxon>
        <taxon>Betaproteobacteria</taxon>
        <taxon>Burkholderiales</taxon>
        <taxon>Sphaerotilaceae</taxon>
        <taxon>Piscinibacter</taxon>
    </lineage>
</organism>
<name>A0A1W6LEX6_9BURK</name>
<dbReference type="Proteomes" id="UP000193427">
    <property type="component" value="Chromosome"/>
</dbReference>
<dbReference type="KEGG" id="rgu:A4W93_24010"/>
<dbReference type="PANTHER" id="PTHR43798:SF33">
    <property type="entry name" value="HYDROLASE, PUTATIVE (AFU_ORTHOLOGUE AFUA_2G14860)-RELATED"/>
    <property type="match status" value="1"/>
</dbReference>
<dbReference type="STRING" id="946333.A4W93_24010"/>
<dbReference type="AlphaFoldDB" id="A0A1W6LEX6"/>
<keyword evidence="2" id="KW-1185">Reference proteome</keyword>
<accession>A0A1W6LEX6</accession>
<keyword evidence="1" id="KW-0378">Hydrolase</keyword>
<dbReference type="PANTHER" id="PTHR43798">
    <property type="entry name" value="MONOACYLGLYCEROL LIPASE"/>
    <property type="match status" value="1"/>
</dbReference>
<dbReference type="InterPro" id="IPR000073">
    <property type="entry name" value="AB_hydrolase_1"/>
</dbReference>
<evidence type="ECO:0000313" key="1">
    <source>
        <dbReference type="EMBL" id="ARN22728.1"/>
    </source>
</evidence>
<reference evidence="1 2" key="1">
    <citation type="submission" date="2016-04" db="EMBL/GenBank/DDBJ databases">
        <title>Complete genome sequence of natural rubber-degrading, novel Gram-negative bacterium, Rhizobacter gummiphilus strain NS21.</title>
        <authorList>
            <person name="Tabata M."/>
            <person name="Kasai D."/>
            <person name="Fukuda M."/>
        </authorList>
    </citation>
    <scope>NUCLEOTIDE SEQUENCE [LARGE SCALE GENOMIC DNA]</scope>
    <source>
        <strain evidence="1 2">NS21</strain>
    </source>
</reference>
<evidence type="ECO:0000313" key="2">
    <source>
        <dbReference type="Proteomes" id="UP000193427"/>
    </source>
</evidence>
<dbReference type="GO" id="GO:0046464">
    <property type="term" value="P:acylglycerol catabolic process"/>
    <property type="evidence" value="ECO:0007669"/>
    <property type="project" value="TreeGrafter"/>
</dbReference>
<dbReference type="EMBL" id="CP015118">
    <property type="protein sequence ID" value="ARN22728.1"/>
    <property type="molecule type" value="Genomic_DNA"/>
</dbReference>
<dbReference type="InterPro" id="IPR029058">
    <property type="entry name" value="AB_hydrolase_fold"/>
</dbReference>
<dbReference type="OrthoDB" id="8523637at2"/>